<dbReference type="EMBL" id="JAJNBZ010000040">
    <property type="protein sequence ID" value="MCE5173048.1"/>
    <property type="molecule type" value="Genomic_DNA"/>
</dbReference>
<evidence type="ECO:0008006" key="4">
    <source>
        <dbReference type="Google" id="ProtNLM"/>
    </source>
</evidence>
<keyword evidence="3" id="KW-1185">Reference proteome</keyword>
<proteinExistence type="predicted"/>
<evidence type="ECO:0000313" key="3">
    <source>
        <dbReference type="Proteomes" id="UP001199916"/>
    </source>
</evidence>
<dbReference type="Proteomes" id="UP001199916">
    <property type="component" value="Unassembled WGS sequence"/>
</dbReference>
<organism evidence="2 3">
    <name type="scientific">Paenibacillus profundus</name>
    <dbReference type="NCBI Taxonomy" id="1173085"/>
    <lineage>
        <taxon>Bacteria</taxon>
        <taxon>Bacillati</taxon>
        <taxon>Bacillota</taxon>
        <taxon>Bacilli</taxon>
        <taxon>Bacillales</taxon>
        <taxon>Paenibacillaceae</taxon>
        <taxon>Paenibacillus</taxon>
    </lineage>
</organism>
<dbReference type="RefSeq" id="WP_233699069.1">
    <property type="nucleotide sequence ID" value="NZ_JAJNBZ010000040.1"/>
</dbReference>
<evidence type="ECO:0000256" key="1">
    <source>
        <dbReference type="SAM" id="MobiDB-lite"/>
    </source>
</evidence>
<reference evidence="2 3" key="1">
    <citation type="submission" date="2021-11" db="EMBL/GenBank/DDBJ databases">
        <title>Draft genome sequence of Paenibacillus profundus YoMME, a new Gram-positive bacteria with exoelectrogenic properties.</title>
        <authorList>
            <person name="Hubenova Y."/>
            <person name="Hubenova E."/>
            <person name="Manasiev Y."/>
            <person name="Peykov S."/>
            <person name="Mitov M."/>
        </authorList>
    </citation>
    <scope>NUCLEOTIDE SEQUENCE [LARGE SCALE GENOMIC DNA]</scope>
    <source>
        <strain evidence="2 3">YoMME</strain>
    </source>
</reference>
<accession>A0ABS8YRI2</accession>
<comment type="caution">
    <text evidence="2">The sequence shown here is derived from an EMBL/GenBank/DDBJ whole genome shotgun (WGS) entry which is preliminary data.</text>
</comment>
<name>A0ABS8YRI2_9BACL</name>
<gene>
    <name evidence="2" type="ORF">LQV63_27675</name>
</gene>
<sequence>MDKTTKNGLKNLEKTIKAKNFTQEEKDSPHAETVKSEKIRYENADSIYE</sequence>
<feature type="region of interest" description="Disordered" evidence="1">
    <location>
        <begin position="1"/>
        <end position="49"/>
    </location>
</feature>
<evidence type="ECO:0000313" key="2">
    <source>
        <dbReference type="EMBL" id="MCE5173048.1"/>
    </source>
</evidence>
<protein>
    <recommendedName>
        <fullName evidence="4">DUF4025 domain-containing protein</fullName>
    </recommendedName>
</protein>
<feature type="compositionally biased region" description="Basic and acidic residues" evidence="1">
    <location>
        <begin position="1"/>
        <end position="43"/>
    </location>
</feature>